<dbReference type="EC" id="3.4.-.-" evidence="3"/>
<dbReference type="EMBL" id="JARTFS010000006">
    <property type="protein sequence ID" value="MED4401418.1"/>
    <property type="molecule type" value="Genomic_DNA"/>
</dbReference>
<keyword evidence="4" id="KW-1185">Reference proteome</keyword>
<reference evidence="3 4" key="1">
    <citation type="submission" date="2023-03" db="EMBL/GenBank/DDBJ databases">
        <title>Bacillus Genome Sequencing.</title>
        <authorList>
            <person name="Dunlap C."/>
        </authorList>
    </citation>
    <scope>NUCLEOTIDE SEQUENCE [LARGE SCALE GENOMIC DNA]</scope>
    <source>
        <strain evidence="3 4">NRS-1717</strain>
    </source>
</reference>
<name>A0ABU6NXK4_9BACI</name>
<dbReference type="GeneID" id="301140307"/>
<evidence type="ECO:0000313" key="3">
    <source>
        <dbReference type="EMBL" id="MED4401418.1"/>
    </source>
</evidence>
<accession>A0ABU6NXK4</accession>
<proteinExistence type="predicted"/>
<keyword evidence="1" id="KW-1133">Transmembrane helix</keyword>
<protein>
    <submittedName>
        <fullName evidence="3">CPBP family intramembrane metalloprotease</fullName>
        <ecNumber evidence="3">3.4.-.-</ecNumber>
    </submittedName>
</protein>
<feature type="transmembrane region" description="Helical" evidence="1">
    <location>
        <begin position="201"/>
        <end position="219"/>
    </location>
</feature>
<dbReference type="GO" id="GO:0008237">
    <property type="term" value="F:metallopeptidase activity"/>
    <property type="evidence" value="ECO:0007669"/>
    <property type="project" value="UniProtKB-KW"/>
</dbReference>
<keyword evidence="1" id="KW-0472">Membrane</keyword>
<feature type="transmembrane region" description="Helical" evidence="1">
    <location>
        <begin position="6"/>
        <end position="25"/>
    </location>
</feature>
<comment type="caution">
    <text evidence="3">The sequence shown here is derived from an EMBL/GenBank/DDBJ whole genome shotgun (WGS) entry which is preliminary data.</text>
</comment>
<feature type="transmembrane region" description="Helical" evidence="1">
    <location>
        <begin position="226"/>
        <end position="247"/>
    </location>
</feature>
<keyword evidence="3" id="KW-0645">Protease</keyword>
<dbReference type="InterPro" id="IPR003675">
    <property type="entry name" value="Rce1/LyrA-like_dom"/>
</dbReference>
<feature type="domain" description="CAAX prenyl protease 2/Lysostaphin resistance protein A-like" evidence="2">
    <location>
        <begin position="147"/>
        <end position="239"/>
    </location>
</feature>
<keyword evidence="1" id="KW-0812">Transmembrane</keyword>
<sequence length="248" mass="28482">MLILIQTNNYLFLSIWCIIAALLYIRSDQSGRLFIMTSGLFGFGFYAYLYVTTYLLEGIHWREIHILLDRLSLVLILIPLLLLSLVYKSSFIHYLKKPNWDNIIQFPFILSGAHHVKLKFFLPIALIINIIAMLPFIVSNGWSFIQEFFIIAVIFSFTNAILEEFVWRGALLSRFSEQIGETWAIILTSLGFGLQHYSLGFPWSVCIAFSFGGFFYGAITVKSKSIIPSIIWHIALNFLMVFSGLIVK</sequence>
<evidence type="ECO:0000313" key="4">
    <source>
        <dbReference type="Proteomes" id="UP001342826"/>
    </source>
</evidence>
<organism evidence="3 4">
    <name type="scientific">Metabacillus fastidiosus</name>
    <dbReference type="NCBI Taxonomy" id="1458"/>
    <lineage>
        <taxon>Bacteria</taxon>
        <taxon>Bacillati</taxon>
        <taxon>Bacillota</taxon>
        <taxon>Bacilli</taxon>
        <taxon>Bacillales</taxon>
        <taxon>Bacillaceae</taxon>
        <taxon>Metabacillus</taxon>
    </lineage>
</organism>
<evidence type="ECO:0000259" key="2">
    <source>
        <dbReference type="Pfam" id="PF02517"/>
    </source>
</evidence>
<keyword evidence="3" id="KW-0482">Metalloprotease</keyword>
<keyword evidence="3" id="KW-0378">Hydrolase</keyword>
<dbReference type="Proteomes" id="UP001342826">
    <property type="component" value="Unassembled WGS sequence"/>
</dbReference>
<dbReference type="RefSeq" id="WP_218011631.1">
    <property type="nucleotide sequence ID" value="NZ_JARTFQ010000006.1"/>
</dbReference>
<feature type="transmembrane region" description="Helical" evidence="1">
    <location>
        <begin position="144"/>
        <end position="167"/>
    </location>
</feature>
<feature type="transmembrane region" description="Helical" evidence="1">
    <location>
        <begin position="120"/>
        <end position="138"/>
    </location>
</feature>
<evidence type="ECO:0000256" key="1">
    <source>
        <dbReference type="SAM" id="Phobius"/>
    </source>
</evidence>
<dbReference type="Pfam" id="PF02517">
    <property type="entry name" value="Rce1-like"/>
    <property type="match status" value="1"/>
</dbReference>
<feature type="transmembrane region" description="Helical" evidence="1">
    <location>
        <begin position="32"/>
        <end position="51"/>
    </location>
</feature>
<feature type="transmembrane region" description="Helical" evidence="1">
    <location>
        <begin position="71"/>
        <end position="87"/>
    </location>
</feature>
<gene>
    <name evidence="3" type="ORF">P9271_08850</name>
</gene>